<sequence>MIGGDKGQASRNGRRKRELDIDLDKSREDMFPKKSAYGMTLDTTSTSVVSPSHVTSGLAWTPASIPDSMNVECQASTANHNSFNSPFATSPEPISPFDRTSSTDCYHHTDKISHLRDEFRELYAQQLSSLSSIGLNADNSSIYSLRSSKDDNNIILCSSPDRPKNYMDTGSQDQGDYQGIIMKPCTPENSRLLSFEDNLDTCNYRSHPASSSRQCWDASGRRRCSANARERRRMQSMNAAFDNLRQVIPSFGGNRKLSKYETLQMAQSYINALEDVLRQ</sequence>
<dbReference type="STRING" id="188477.A0A3S0Z7H9"/>
<evidence type="ECO:0000259" key="7">
    <source>
        <dbReference type="PROSITE" id="PS50888"/>
    </source>
</evidence>
<dbReference type="Gene3D" id="4.10.280.10">
    <property type="entry name" value="Helix-loop-helix DNA-binding domain"/>
    <property type="match status" value="1"/>
</dbReference>
<proteinExistence type="predicted"/>
<dbReference type="InterPro" id="IPR036638">
    <property type="entry name" value="HLH_DNA-bd_sf"/>
</dbReference>
<evidence type="ECO:0000256" key="6">
    <source>
        <dbReference type="SAM" id="MobiDB-lite"/>
    </source>
</evidence>
<keyword evidence="2" id="KW-0217">Developmental protein</keyword>
<dbReference type="EMBL" id="RQTK01001264">
    <property type="protein sequence ID" value="RUS71150.1"/>
    <property type="molecule type" value="Genomic_DNA"/>
</dbReference>
<keyword evidence="5" id="KW-0539">Nucleus</keyword>
<dbReference type="GO" id="GO:0005634">
    <property type="term" value="C:nucleus"/>
    <property type="evidence" value="ECO:0007669"/>
    <property type="project" value="UniProtKB-SubCell"/>
</dbReference>
<comment type="subcellular location">
    <subcellularLocation>
        <location evidence="1">Nucleus</location>
    </subcellularLocation>
</comment>
<dbReference type="GO" id="GO:0045944">
    <property type="term" value="P:positive regulation of transcription by RNA polymerase II"/>
    <property type="evidence" value="ECO:0007669"/>
    <property type="project" value="TreeGrafter"/>
</dbReference>
<dbReference type="Proteomes" id="UP000271974">
    <property type="component" value="Unassembled WGS sequence"/>
</dbReference>
<evidence type="ECO:0000256" key="4">
    <source>
        <dbReference type="ARBA" id="ARBA00022902"/>
    </source>
</evidence>
<keyword evidence="9" id="KW-1185">Reference proteome</keyword>
<dbReference type="PANTHER" id="PTHR19290:SF162">
    <property type="entry name" value="TRANSCRIPTION FACTOR ATOH7"/>
    <property type="match status" value="1"/>
</dbReference>
<dbReference type="InterPro" id="IPR011598">
    <property type="entry name" value="bHLH_dom"/>
</dbReference>
<feature type="domain" description="BHLH" evidence="7">
    <location>
        <begin position="221"/>
        <end position="273"/>
    </location>
</feature>
<dbReference type="CDD" id="cd11430">
    <property type="entry name" value="bHLH_TS_ATOH1_like"/>
    <property type="match status" value="1"/>
</dbReference>
<dbReference type="GO" id="GO:0007423">
    <property type="term" value="P:sensory organ development"/>
    <property type="evidence" value="ECO:0007669"/>
    <property type="project" value="TreeGrafter"/>
</dbReference>
<evidence type="ECO:0000256" key="3">
    <source>
        <dbReference type="ARBA" id="ARBA00022782"/>
    </source>
</evidence>
<evidence type="ECO:0000313" key="9">
    <source>
        <dbReference type="Proteomes" id="UP000271974"/>
    </source>
</evidence>
<dbReference type="PROSITE" id="PS50888">
    <property type="entry name" value="BHLH"/>
    <property type="match status" value="1"/>
</dbReference>
<accession>A0A3S0Z7H9</accession>
<feature type="compositionally biased region" description="Basic and acidic residues" evidence="6">
    <location>
        <begin position="17"/>
        <end position="27"/>
    </location>
</feature>
<comment type="caution">
    <text evidence="8">The sequence shown here is derived from an EMBL/GenBank/DDBJ whole genome shotgun (WGS) entry which is preliminary data.</text>
</comment>
<evidence type="ECO:0000256" key="1">
    <source>
        <dbReference type="ARBA" id="ARBA00004123"/>
    </source>
</evidence>
<name>A0A3S0Z7H9_ELYCH</name>
<dbReference type="GO" id="GO:0000981">
    <property type="term" value="F:DNA-binding transcription factor activity, RNA polymerase II-specific"/>
    <property type="evidence" value="ECO:0007669"/>
    <property type="project" value="TreeGrafter"/>
</dbReference>
<keyword evidence="4" id="KW-0524">Neurogenesis</keyword>
<evidence type="ECO:0000313" key="8">
    <source>
        <dbReference type="EMBL" id="RUS71150.1"/>
    </source>
</evidence>
<dbReference type="OrthoDB" id="6161578at2759"/>
<dbReference type="Pfam" id="PF00010">
    <property type="entry name" value="HLH"/>
    <property type="match status" value="1"/>
</dbReference>
<dbReference type="GO" id="GO:0061564">
    <property type="term" value="P:axon development"/>
    <property type="evidence" value="ECO:0007669"/>
    <property type="project" value="TreeGrafter"/>
</dbReference>
<organism evidence="8 9">
    <name type="scientific">Elysia chlorotica</name>
    <name type="common">Eastern emerald elysia</name>
    <name type="synonym">Sea slug</name>
    <dbReference type="NCBI Taxonomy" id="188477"/>
    <lineage>
        <taxon>Eukaryota</taxon>
        <taxon>Metazoa</taxon>
        <taxon>Spiralia</taxon>
        <taxon>Lophotrochozoa</taxon>
        <taxon>Mollusca</taxon>
        <taxon>Gastropoda</taxon>
        <taxon>Heterobranchia</taxon>
        <taxon>Euthyneura</taxon>
        <taxon>Panpulmonata</taxon>
        <taxon>Sacoglossa</taxon>
        <taxon>Placobranchoidea</taxon>
        <taxon>Plakobranchidae</taxon>
        <taxon>Elysia</taxon>
    </lineage>
</organism>
<dbReference type="InterPro" id="IPR050359">
    <property type="entry name" value="bHLH_transcription_factors"/>
</dbReference>
<keyword evidence="3" id="KW-0221">Differentiation</keyword>
<dbReference type="AlphaFoldDB" id="A0A3S0Z7H9"/>
<dbReference type="GO" id="GO:0046983">
    <property type="term" value="F:protein dimerization activity"/>
    <property type="evidence" value="ECO:0007669"/>
    <property type="project" value="InterPro"/>
</dbReference>
<evidence type="ECO:0000256" key="2">
    <source>
        <dbReference type="ARBA" id="ARBA00022473"/>
    </source>
</evidence>
<reference evidence="8 9" key="1">
    <citation type="submission" date="2019-01" db="EMBL/GenBank/DDBJ databases">
        <title>A draft genome assembly of the solar-powered sea slug Elysia chlorotica.</title>
        <authorList>
            <person name="Cai H."/>
            <person name="Li Q."/>
            <person name="Fang X."/>
            <person name="Li J."/>
            <person name="Curtis N.E."/>
            <person name="Altenburger A."/>
            <person name="Shibata T."/>
            <person name="Feng M."/>
            <person name="Maeda T."/>
            <person name="Schwartz J.A."/>
            <person name="Shigenobu S."/>
            <person name="Lundholm N."/>
            <person name="Nishiyama T."/>
            <person name="Yang H."/>
            <person name="Hasebe M."/>
            <person name="Li S."/>
            <person name="Pierce S.K."/>
            <person name="Wang J."/>
        </authorList>
    </citation>
    <scope>NUCLEOTIDE SEQUENCE [LARGE SCALE GENOMIC DNA]</scope>
    <source>
        <strain evidence="8">EC2010</strain>
        <tissue evidence="8">Whole organism of an adult</tissue>
    </source>
</reference>
<gene>
    <name evidence="8" type="ORF">EGW08_021089</name>
</gene>
<dbReference type="PANTHER" id="PTHR19290">
    <property type="entry name" value="BASIC HELIX-LOOP-HELIX PROTEIN NEUROGENIN-RELATED"/>
    <property type="match status" value="1"/>
</dbReference>
<protein>
    <recommendedName>
        <fullName evidence="7">BHLH domain-containing protein</fullName>
    </recommendedName>
</protein>
<dbReference type="SMART" id="SM00353">
    <property type="entry name" value="HLH"/>
    <property type="match status" value="1"/>
</dbReference>
<dbReference type="GO" id="GO:0070888">
    <property type="term" value="F:E-box binding"/>
    <property type="evidence" value="ECO:0007669"/>
    <property type="project" value="TreeGrafter"/>
</dbReference>
<dbReference type="SUPFAM" id="SSF47459">
    <property type="entry name" value="HLH, helix-loop-helix DNA-binding domain"/>
    <property type="match status" value="1"/>
</dbReference>
<evidence type="ECO:0000256" key="5">
    <source>
        <dbReference type="ARBA" id="ARBA00023242"/>
    </source>
</evidence>
<feature type="region of interest" description="Disordered" evidence="6">
    <location>
        <begin position="1"/>
        <end position="27"/>
    </location>
</feature>